<evidence type="ECO:0000259" key="1">
    <source>
        <dbReference type="SMART" id="SM00233"/>
    </source>
</evidence>
<sequence length="168" mass="19191">MGQSLAKAVDEKGRKVKDASWSGWIHIYKIGLIKRGYKRRYCRLDRDRLYYFADDKPKHTSKGCIHLHDVTGIAALPSHTQDQLPVALITPAMVYMLVFESSAIKESLDKALRSSIPRSAIVAEDWSIVQLEHSQSKDTHFVRYYIVFVTSGDLLFFTDGDCRILEAR</sequence>
<proteinExistence type="predicted"/>
<dbReference type="SUPFAM" id="SSF50729">
    <property type="entry name" value="PH domain-like"/>
    <property type="match status" value="1"/>
</dbReference>
<organism evidence="2 3">
    <name type="scientific">Thraustotheca clavata</name>
    <dbReference type="NCBI Taxonomy" id="74557"/>
    <lineage>
        <taxon>Eukaryota</taxon>
        <taxon>Sar</taxon>
        <taxon>Stramenopiles</taxon>
        <taxon>Oomycota</taxon>
        <taxon>Saprolegniomycetes</taxon>
        <taxon>Saprolegniales</taxon>
        <taxon>Achlyaceae</taxon>
        <taxon>Thraustotheca</taxon>
    </lineage>
</organism>
<gene>
    <name evidence="2" type="ORF">THRCLA_02929</name>
</gene>
<dbReference type="SMART" id="SM00233">
    <property type="entry name" value="PH"/>
    <property type="match status" value="1"/>
</dbReference>
<dbReference type="AlphaFoldDB" id="A0A1W0A493"/>
<comment type="caution">
    <text evidence="2">The sequence shown here is derived from an EMBL/GenBank/DDBJ whole genome shotgun (WGS) entry which is preliminary data.</text>
</comment>
<keyword evidence="3" id="KW-1185">Reference proteome</keyword>
<dbReference type="OrthoDB" id="185175at2759"/>
<evidence type="ECO:0000313" key="3">
    <source>
        <dbReference type="Proteomes" id="UP000243217"/>
    </source>
</evidence>
<dbReference type="InterPro" id="IPR011993">
    <property type="entry name" value="PH-like_dom_sf"/>
</dbReference>
<reference evidence="2 3" key="1">
    <citation type="journal article" date="2014" name="Genome Biol. Evol.">
        <title>The secreted proteins of Achlya hypogyna and Thraustotheca clavata identify the ancestral oomycete secretome and reveal gene acquisitions by horizontal gene transfer.</title>
        <authorList>
            <person name="Misner I."/>
            <person name="Blouin N."/>
            <person name="Leonard G."/>
            <person name="Richards T.A."/>
            <person name="Lane C.E."/>
        </authorList>
    </citation>
    <scope>NUCLEOTIDE SEQUENCE [LARGE SCALE GENOMIC DNA]</scope>
    <source>
        <strain evidence="2 3">ATCC 34112</strain>
    </source>
</reference>
<dbReference type="CDD" id="cd00821">
    <property type="entry name" value="PH"/>
    <property type="match status" value="1"/>
</dbReference>
<dbReference type="Gene3D" id="2.30.29.30">
    <property type="entry name" value="Pleckstrin-homology domain (PH domain)/Phosphotyrosine-binding domain (PTB)"/>
    <property type="match status" value="1"/>
</dbReference>
<dbReference type="Proteomes" id="UP000243217">
    <property type="component" value="Unassembled WGS sequence"/>
</dbReference>
<dbReference type="EMBL" id="JNBS01000538">
    <property type="protein sequence ID" value="OQS04870.1"/>
    <property type="molecule type" value="Genomic_DNA"/>
</dbReference>
<feature type="domain" description="PH" evidence="1">
    <location>
        <begin position="19"/>
        <end position="119"/>
    </location>
</feature>
<feature type="non-terminal residue" evidence="2">
    <location>
        <position position="168"/>
    </location>
</feature>
<evidence type="ECO:0000313" key="2">
    <source>
        <dbReference type="EMBL" id="OQS04870.1"/>
    </source>
</evidence>
<name>A0A1W0A493_9STRA</name>
<accession>A0A1W0A493</accession>
<dbReference type="Pfam" id="PF00169">
    <property type="entry name" value="PH"/>
    <property type="match status" value="1"/>
</dbReference>
<protein>
    <recommendedName>
        <fullName evidence="1">PH domain-containing protein</fullName>
    </recommendedName>
</protein>
<dbReference type="InterPro" id="IPR001849">
    <property type="entry name" value="PH_domain"/>
</dbReference>